<dbReference type="Proteomes" id="UP000807025">
    <property type="component" value="Unassembled WGS sequence"/>
</dbReference>
<gene>
    <name evidence="2" type="ORF">BDN71DRAFT_682814</name>
</gene>
<evidence type="ECO:0000313" key="2">
    <source>
        <dbReference type="EMBL" id="KAF9496761.1"/>
    </source>
</evidence>
<keyword evidence="3" id="KW-1185">Reference proteome</keyword>
<comment type="caution">
    <text evidence="2">The sequence shown here is derived from an EMBL/GenBank/DDBJ whole genome shotgun (WGS) entry which is preliminary data.</text>
</comment>
<keyword evidence="1" id="KW-1133">Transmembrane helix</keyword>
<name>A0A9P6D8B1_PLEER</name>
<evidence type="ECO:0000256" key="1">
    <source>
        <dbReference type="SAM" id="Phobius"/>
    </source>
</evidence>
<reference evidence="2" key="1">
    <citation type="submission" date="2020-11" db="EMBL/GenBank/DDBJ databases">
        <authorList>
            <consortium name="DOE Joint Genome Institute"/>
            <person name="Ahrendt S."/>
            <person name="Riley R."/>
            <person name="Andreopoulos W."/>
            <person name="Labutti K."/>
            <person name="Pangilinan J."/>
            <person name="Ruiz-Duenas F.J."/>
            <person name="Barrasa J.M."/>
            <person name="Sanchez-Garcia M."/>
            <person name="Camarero S."/>
            <person name="Miyauchi S."/>
            <person name="Serrano A."/>
            <person name="Linde D."/>
            <person name="Babiker R."/>
            <person name="Drula E."/>
            <person name="Ayuso-Fernandez I."/>
            <person name="Pacheco R."/>
            <person name="Padilla G."/>
            <person name="Ferreira P."/>
            <person name="Barriuso J."/>
            <person name="Kellner H."/>
            <person name="Castanera R."/>
            <person name="Alfaro M."/>
            <person name="Ramirez L."/>
            <person name="Pisabarro A.G."/>
            <person name="Kuo A."/>
            <person name="Tritt A."/>
            <person name="Lipzen A."/>
            <person name="He G."/>
            <person name="Yan M."/>
            <person name="Ng V."/>
            <person name="Cullen D."/>
            <person name="Martin F."/>
            <person name="Rosso M.-N."/>
            <person name="Henrissat B."/>
            <person name="Hibbett D."/>
            <person name="Martinez A.T."/>
            <person name="Grigoriev I.V."/>
        </authorList>
    </citation>
    <scope>NUCLEOTIDE SEQUENCE</scope>
    <source>
        <strain evidence="2">ATCC 90797</strain>
    </source>
</reference>
<accession>A0A9P6D8B1</accession>
<keyword evidence="1" id="KW-0472">Membrane</keyword>
<keyword evidence="1" id="KW-0812">Transmembrane</keyword>
<proteinExistence type="predicted"/>
<organism evidence="2 3">
    <name type="scientific">Pleurotus eryngii</name>
    <name type="common">Boletus of the steppes</name>
    <dbReference type="NCBI Taxonomy" id="5323"/>
    <lineage>
        <taxon>Eukaryota</taxon>
        <taxon>Fungi</taxon>
        <taxon>Dikarya</taxon>
        <taxon>Basidiomycota</taxon>
        <taxon>Agaricomycotina</taxon>
        <taxon>Agaricomycetes</taxon>
        <taxon>Agaricomycetidae</taxon>
        <taxon>Agaricales</taxon>
        <taxon>Pleurotineae</taxon>
        <taxon>Pleurotaceae</taxon>
        <taxon>Pleurotus</taxon>
    </lineage>
</organism>
<dbReference type="AlphaFoldDB" id="A0A9P6D8B1"/>
<dbReference type="EMBL" id="MU154549">
    <property type="protein sequence ID" value="KAF9496761.1"/>
    <property type="molecule type" value="Genomic_DNA"/>
</dbReference>
<evidence type="ECO:0000313" key="3">
    <source>
        <dbReference type="Proteomes" id="UP000807025"/>
    </source>
</evidence>
<protein>
    <submittedName>
        <fullName evidence="2">Uncharacterized protein</fullName>
    </submittedName>
</protein>
<sequence length="89" mass="9987">MLNNLLLLTSHCLIDSIIQFIIAILKIVQSFFSYLIAFRVVAIDIKNCHKTGASWLVFSTSSPTCSATSFVHQRITNLFALLKNTLDKL</sequence>
<feature type="transmembrane region" description="Helical" evidence="1">
    <location>
        <begin position="20"/>
        <end position="42"/>
    </location>
</feature>